<reference evidence="1" key="1">
    <citation type="submission" date="2020-07" db="EMBL/GenBank/DDBJ databases">
        <title>Multicomponent nature underlies the extraordinary mechanical properties of spider dragline silk.</title>
        <authorList>
            <person name="Kono N."/>
            <person name="Nakamura H."/>
            <person name="Mori M."/>
            <person name="Yoshida Y."/>
            <person name="Ohtoshi R."/>
            <person name="Malay A.D."/>
            <person name="Moran D.A.P."/>
            <person name="Tomita M."/>
            <person name="Numata K."/>
            <person name="Arakawa K."/>
        </authorList>
    </citation>
    <scope>NUCLEOTIDE SEQUENCE</scope>
</reference>
<comment type="caution">
    <text evidence="1">The sequence shown here is derived from an EMBL/GenBank/DDBJ whole genome shotgun (WGS) entry which is preliminary data.</text>
</comment>
<organism evidence="1 2">
    <name type="scientific">Trichonephila clavata</name>
    <name type="common">Joro spider</name>
    <name type="synonym">Nephila clavata</name>
    <dbReference type="NCBI Taxonomy" id="2740835"/>
    <lineage>
        <taxon>Eukaryota</taxon>
        <taxon>Metazoa</taxon>
        <taxon>Ecdysozoa</taxon>
        <taxon>Arthropoda</taxon>
        <taxon>Chelicerata</taxon>
        <taxon>Arachnida</taxon>
        <taxon>Araneae</taxon>
        <taxon>Araneomorphae</taxon>
        <taxon>Entelegynae</taxon>
        <taxon>Araneoidea</taxon>
        <taxon>Nephilidae</taxon>
        <taxon>Trichonephila</taxon>
    </lineage>
</organism>
<evidence type="ECO:0000313" key="2">
    <source>
        <dbReference type="Proteomes" id="UP000887116"/>
    </source>
</evidence>
<dbReference type="AlphaFoldDB" id="A0A8X6FFN1"/>
<dbReference type="EMBL" id="BMAO01002026">
    <property type="protein sequence ID" value="GFQ77594.1"/>
    <property type="molecule type" value="Genomic_DNA"/>
</dbReference>
<protein>
    <submittedName>
        <fullName evidence="1">Uncharacterized protein</fullName>
    </submittedName>
</protein>
<keyword evidence="2" id="KW-1185">Reference proteome</keyword>
<gene>
    <name evidence="1" type="ORF">TNCT_290191</name>
</gene>
<name>A0A8X6FFN1_TRICU</name>
<dbReference type="Proteomes" id="UP000887116">
    <property type="component" value="Unassembled WGS sequence"/>
</dbReference>
<evidence type="ECO:0000313" key="1">
    <source>
        <dbReference type="EMBL" id="GFQ77594.1"/>
    </source>
</evidence>
<accession>A0A8X6FFN1</accession>
<sequence>MISLLCCPARFETKKKLVQVYGHEIKRIPYSDSESDDELDFPEIDDSELIRKFEETAAKSKSTKVEFTFVRNLPYNPIQPSKVLKRNFIDQECSSKSNIINQDIPSASNAKRNREDGFKSNCEIPKKKMRYNSPEIDCACDPVIDLQNKEKPVLAMLNDGHDTFMNYSYKETPQYKSKDILPEEPFLHTEECLNNDPTWVSYRMRKQENANSNKSDILEELNDDFSSEDQLSTLYDFGKFEGGIFWDFPKEEIVAVNKLKQRELIDQNVIKDKKTNTSSEEEGSISNEILTGKNLHDLNVGMKERNFSFSSLSNEDFSNVKSFENKPLPDCVFFDNEDSSLSVTGNCSTTPNSVELLARRSSDILRDEAEQKNKNNFFSEFITLSSSSNDSFTGEEKDSDFSGQNYNVPAIVLNKQNNDGESMDNKTYIERLSERFIVPKENKGKKT</sequence>
<proteinExistence type="predicted"/>